<evidence type="ECO:0000256" key="3">
    <source>
        <dbReference type="SAM" id="Phobius"/>
    </source>
</evidence>
<proteinExistence type="inferred from homology"/>
<comment type="similarity">
    <text evidence="1">Belongs to the short-chain dehydrogenases/reductases (SDR) family.</text>
</comment>
<dbReference type="SUPFAM" id="SSF51735">
    <property type="entry name" value="NAD(P)-binding Rossmann-fold domains"/>
    <property type="match status" value="1"/>
</dbReference>
<protein>
    <submittedName>
        <fullName evidence="4">Putative 17 beta-hydroxysteroid dehydrogenase type 3</fullName>
    </submittedName>
</protein>
<dbReference type="PANTHER" id="PTHR42901:SF1">
    <property type="entry name" value="ALCOHOL DEHYDROGENASE"/>
    <property type="match status" value="1"/>
</dbReference>
<comment type="caution">
    <text evidence="4">The sequence shown here is derived from an EMBL/GenBank/DDBJ whole genome shotgun (WGS) entry which is preliminary data.</text>
</comment>
<feature type="transmembrane region" description="Helical" evidence="3">
    <location>
        <begin position="6"/>
        <end position="27"/>
    </location>
</feature>
<name>A0A5J4VSQ0_9EUKA</name>
<dbReference type="OrthoDB" id="5545019at2759"/>
<dbReference type="GO" id="GO:0016491">
    <property type="term" value="F:oxidoreductase activity"/>
    <property type="evidence" value="ECO:0007669"/>
    <property type="project" value="UniProtKB-KW"/>
</dbReference>
<keyword evidence="2" id="KW-0560">Oxidoreductase</keyword>
<dbReference type="PROSITE" id="PS00061">
    <property type="entry name" value="ADH_SHORT"/>
    <property type="match status" value="1"/>
</dbReference>
<keyword evidence="3" id="KW-0472">Membrane</keyword>
<feature type="non-terminal residue" evidence="4">
    <location>
        <position position="278"/>
    </location>
</feature>
<evidence type="ECO:0000313" key="5">
    <source>
        <dbReference type="Proteomes" id="UP000324800"/>
    </source>
</evidence>
<gene>
    <name evidence="4" type="ORF">EZS28_018834</name>
</gene>
<dbReference type="AlphaFoldDB" id="A0A5J4VSQ0"/>
<dbReference type="PANTHER" id="PTHR42901">
    <property type="entry name" value="ALCOHOL DEHYDROGENASE"/>
    <property type="match status" value="1"/>
</dbReference>
<dbReference type="EMBL" id="SNRW01005175">
    <property type="protein sequence ID" value="KAA6385638.1"/>
    <property type="molecule type" value="Genomic_DNA"/>
</dbReference>
<accession>A0A5J4VSQ0</accession>
<keyword evidence="3" id="KW-1133">Transmembrane helix</keyword>
<dbReference type="Gene3D" id="3.40.50.720">
    <property type="entry name" value="NAD(P)-binding Rossmann-like Domain"/>
    <property type="match status" value="1"/>
</dbReference>
<evidence type="ECO:0000313" key="4">
    <source>
        <dbReference type="EMBL" id="KAA6385638.1"/>
    </source>
</evidence>
<reference evidence="4 5" key="1">
    <citation type="submission" date="2019-03" db="EMBL/GenBank/DDBJ databases">
        <title>Single cell metagenomics reveals metabolic interactions within the superorganism composed of flagellate Streblomastix strix and complex community of Bacteroidetes bacteria on its surface.</title>
        <authorList>
            <person name="Treitli S.C."/>
            <person name="Kolisko M."/>
            <person name="Husnik F."/>
            <person name="Keeling P."/>
            <person name="Hampl V."/>
        </authorList>
    </citation>
    <scope>NUCLEOTIDE SEQUENCE [LARGE SCALE GENOMIC DNA]</scope>
    <source>
        <strain evidence="4">ST1C</strain>
    </source>
</reference>
<evidence type="ECO:0000256" key="2">
    <source>
        <dbReference type="ARBA" id="ARBA00023002"/>
    </source>
</evidence>
<organism evidence="4 5">
    <name type="scientific">Streblomastix strix</name>
    <dbReference type="NCBI Taxonomy" id="222440"/>
    <lineage>
        <taxon>Eukaryota</taxon>
        <taxon>Metamonada</taxon>
        <taxon>Preaxostyla</taxon>
        <taxon>Oxymonadida</taxon>
        <taxon>Streblomastigidae</taxon>
        <taxon>Streblomastix</taxon>
    </lineage>
</organism>
<keyword evidence="3" id="KW-0812">Transmembrane</keyword>
<dbReference type="Pfam" id="PF00106">
    <property type="entry name" value="adh_short"/>
    <property type="match status" value="1"/>
</dbReference>
<evidence type="ECO:0000256" key="1">
    <source>
        <dbReference type="ARBA" id="ARBA00006484"/>
    </source>
</evidence>
<dbReference type="InterPro" id="IPR002347">
    <property type="entry name" value="SDR_fam"/>
</dbReference>
<dbReference type="InterPro" id="IPR036291">
    <property type="entry name" value="NAD(P)-bd_dom_sf"/>
</dbReference>
<dbReference type="Proteomes" id="UP000324800">
    <property type="component" value="Unassembled WGS sequence"/>
</dbReference>
<dbReference type="PRINTS" id="PR00081">
    <property type="entry name" value="GDHRDH"/>
</dbReference>
<sequence length="278" mass="30801">MSFAHIFADIFVVFGVIFVLSLLGYLIPQLVIRILKPLDLKKRYGGGFAFITGGNSGMGEQFAKKVAKMGFNIIILAEDEDRLNKVAKEINDVNPQCRVIIINADLSGDPEKVTEQVIAKLQNVDISIMFFNAGYGVVELAANPSENTLRQFRTNIVTHQYLFQALYPKLASRIIDHKQQGAIRRGGVLFTASLAGFIYPPGSHVYGATKEYLGHLGECLATEAEYYGIDVVSLYPGFVNTRFLGRLTTVQMPWWLEKINQNPDAPVKLALTGLGRIT</sequence>
<dbReference type="InterPro" id="IPR020904">
    <property type="entry name" value="Sc_DH/Rdtase_CS"/>
</dbReference>